<feature type="domain" description="Transcription factor CBF/NF-Y/archaeal histone" evidence="4">
    <location>
        <begin position="8"/>
        <end position="69"/>
    </location>
</feature>
<dbReference type="CDD" id="cd22928">
    <property type="entry name" value="HFD_POLE3_DPB4"/>
    <property type="match status" value="1"/>
</dbReference>
<sequence>MDELETLKLPLAAVTRIARRVMPVRLTMSPEFRQSLSHAATLFILYASTNASKIAKDQNRKTLLLRDVMQFFNDRGYMATLPPESSVRLKPPAIDTNAHCVAKPNSSTAEGESAAYF</sequence>
<dbReference type="PANTHER" id="PTHR46172">
    <property type="entry name" value="DNA POLYMERASE EPSILON SUBUNIT 3"/>
    <property type="match status" value="1"/>
</dbReference>
<dbReference type="EMBL" id="KL363214">
    <property type="protein sequence ID" value="KFD53721.1"/>
    <property type="molecule type" value="Genomic_DNA"/>
</dbReference>
<evidence type="ECO:0000256" key="2">
    <source>
        <dbReference type="ARBA" id="ARBA00023242"/>
    </source>
</evidence>
<dbReference type="GO" id="GO:0031507">
    <property type="term" value="P:heterochromatin formation"/>
    <property type="evidence" value="ECO:0007669"/>
    <property type="project" value="TreeGrafter"/>
</dbReference>
<evidence type="ECO:0000313" key="5">
    <source>
        <dbReference type="EMBL" id="KFD53721.1"/>
    </source>
</evidence>
<dbReference type="Proteomes" id="UP000030764">
    <property type="component" value="Unassembled WGS sequence"/>
</dbReference>
<dbReference type="Gene3D" id="1.10.20.10">
    <property type="entry name" value="Histone, subunit A"/>
    <property type="match status" value="1"/>
</dbReference>
<evidence type="ECO:0000259" key="4">
    <source>
        <dbReference type="Pfam" id="PF00808"/>
    </source>
</evidence>
<dbReference type="GO" id="GO:0006272">
    <property type="term" value="P:leading strand elongation"/>
    <property type="evidence" value="ECO:0007669"/>
    <property type="project" value="TreeGrafter"/>
</dbReference>
<accession>A0A085M925</accession>
<dbReference type="InterPro" id="IPR009072">
    <property type="entry name" value="Histone-fold"/>
</dbReference>
<dbReference type="PANTHER" id="PTHR46172:SF1">
    <property type="entry name" value="DNA POLYMERASE EPSILON SUBUNIT 3"/>
    <property type="match status" value="1"/>
</dbReference>
<evidence type="ECO:0000313" key="6">
    <source>
        <dbReference type="EMBL" id="KFD72436.1"/>
    </source>
</evidence>
<dbReference type="Proteomes" id="UP000030758">
    <property type="component" value="Unassembled WGS sequence"/>
</dbReference>
<dbReference type="GO" id="GO:0008622">
    <property type="term" value="C:epsilon DNA polymerase complex"/>
    <property type="evidence" value="ECO:0007669"/>
    <property type="project" value="TreeGrafter"/>
</dbReference>
<dbReference type="InterPro" id="IPR051377">
    <property type="entry name" value="DNA_Pol-Epsilon_Subunit"/>
</dbReference>
<gene>
    <name evidence="5" type="ORF">M513_05426</name>
    <name evidence="6" type="ORF">M514_05426</name>
</gene>
<dbReference type="AlphaFoldDB" id="A0A085M925"/>
<dbReference type="GO" id="GO:0031490">
    <property type="term" value="F:chromatin DNA binding"/>
    <property type="evidence" value="ECO:0007669"/>
    <property type="project" value="TreeGrafter"/>
</dbReference>
<protein>
    <recommendedName>
        <fullName evidence="3">DNA polymerase epsilon subunit 3</fullName>
    </recommendedName>
</protein>
<proteinExistence type="predicted"/>
<dbReference type="EMBL" id="KL367477">
    <property type="protein sequence ID" value="KFD72436.1"/>
    <property type="molecule type" value="Genomic_DNA"/>
</dbReference>
<name>A0A085M925_9BILA</name>
<keyword evidence="2" id="KW-0539">Nucleus</keyword>
<evidence type="ECO:0000313" key="7">
    <source>
        <dbReference type="Proteomes" id="UP000030764"/>
    </source>
</evidence>
<reference evidence="5 7" key="1">
    <citation type="journal article" date="2014" name="Nat. Genet.">
        <title>Genome and transcriptome of the porcine whipworm Trichuris suis.</title>
        <authorList>
            <person name="Jex A.R."/>
            <person name="Nejsum P."/>
            <person name="Schwarz E.M."/>
            <person name="Hu L."/>
            <person name="Young N.D."/>
            <person name="Hall R.S."/>
            <person name="Korhonen P.K."/>
            <person name="Liao S."/>
            <person name="Thamsborg S."/>
            <person name="Xia J."/>
            <person name="Xu P."/>
            <person name="Wang S."/>
            <person name="Scheerlinck J.P."/>
            <person name="Hofmann A."/>
            <person name="Sternberg P.W."/>
            <person name="Wang J."/>
            <person name="Gasser R.B."/>
        </authorList>
    </citation>
    <scope>NUCLEOTIDE SEQUENCE [LARGE SCALE GENOMIC DNA]</scope>
    <source>
        <strain evidence="6">DCEP-RM93F</strain>
        <strain evidence="5">DCEP-RM93M</strain>
    </source>
</reference>
<dbReference type="OrthoDB" id="1707486at2759"/>
<dbReference type="GO" id="GO:0006974">
    <property type="term" value="P:DNA damage response"/>
    <property type="evidence" value="ECO:0007669"/>
    <property type="project" value="TreeGrafter"/>
</dbReference>
<comment type="subcellular location">
    <subcellularLocation>
        <location evidence="1">Nucleus</location>
    </subcellularLocation>
</comment>
<dbReference type="GO" id="GO:0008623">
    <property type="term" value="C:CHRAC"/>
    <property type="evidence" value="ECO:0007669"/>
    <property type="project" value="TreeGrafter"/>
</dbReference>
<organism evidence="5 7">
    <name type="scientific">Trichuris suis</name>
    <name type="common">pig whipworm</name>
    <dbReference type="NCBI Taxonomy" id="68888"/>
    <lineage>
        <taxon>Eukaryota</taxon>
        <taxon>Metazoa</taxon>
        <taxon>Ecdysozoa</taxon>
        <taxon>Nematoda</taxon>
        <taxon>Enoplea</taxon>
        <taxon>Dorylaimia</taxon>
        <taxon>Trichinellida</taxon>
        <taxon>Trichuridae</taxon>
        <taxon>Trichuris</taxon>
    </lineage>
</organism>
<dbReference type="GO" id="GO:0046982">
    <property type="term" value="F:protein heterodimerization activity"/>
    <property type="evidence" value="ECO:0007669"/>
    <property type="project" value="InterPro"/>
</dbReference>
<evidence type="ECO:0000256" key="3">
    <source>
        <dbReference type="ARBA" id="ARBA00039793"/>
    </source>
</evidence>
<keyword evidence="7" id="KW-1185">Reference proteome</keyword>
<dbReference type="InterPro" id="IPR003958">
    <property type="entry name" value="CBFA_NFYB_domain"/>
</dbReference>
<dbReference type="SUPFAM" id="SSF47113">
    <property type="entry name" value="Histone-fold"/>
    <property type="match status" value="1"/>
</dbReference>
<dbReference type="Pfam" id="PF00808">
    <property type="entry name" value="CBFD_NFYB_HMF"/>
    <property type="match status" value="1"/>
</dbReference>
<evidence type="ECO:0000256" key="1">
    <source>
        <dbReference type="ARBA" id="ARBA00004123"/>
    </source>
</evidence>